<organism evidence="1">
    <name type="scientific">bioreactor metagenome</name>
    <dbReference type="NCBI Taxonomy" id="1076179"/>
    <lineage>
        <taxon>unclassified sequences</taxon>
        <taxon>metagenomes</taxon>
        <taxon>ecological metagenomes</taxon>
    </lineage>
</organism>
<gene>
    <name evidence="1" type="ORF">SDC9_50205</name>
</gene>
<comment type="caution">
    <text evidence="1">The sequence shown here is derived from an EMBL/GenBank/DDBJ whole genome shotgun (WGS) entry which is preliminary data.</text>
</comment>
<sequence length="137" mass="14888">MFKYIKYMKKLSLILFGFILTSALFAQTANISFEKSTHDFGKIKEKDGIATVVFTFKNTGDAPLVINRVQASCGCTTPSWTKEPILPGKTGNVTAAYNPANRPGTFIKSISVFSNAGTQPVLLTIKGDVIPKPAVER</sequence>
<dbReference type="PANTHER" id="PTHR37833">
    <property type="entry name" value="LIPOPROTEIN-RELATED"/>
    <property type="match status" value="1"/>
</dbReference>
<accession>A0A644WKC7</accession>
<dbReference type="Pfam" id="PF07610">
    <property type="entry name" value="DUF1573"/>
    <property type="match status" value="1"/>
</dbReference>
<evidence type="ECO:0000313" key="1">
    <source>
        <dbReference type="EMBL" id="MPM03938.1"/>
    </source>
</evidence>
<proteinExistence type="predicted"/>
<dbReference type="InterPro" id="IPR011467">
    <property type="entry name" value="DUF1573"/>
</dbReference>
<dbReference type="InterPro" id="IPR013783">
    <property type="entry name" value="Ig-like_fold"/>
</dbReference>
<protein>
    <recommendedName>
        <fullName evidence="2">DUF1573 domain-containing protein</fullName>
    </recommendedName>
</protein>
<dbReference type="Gene3D" id="2.60.40.10">
    <property type="entry name" value="Immunoglobulins"/>
    <property type="match status" value="1"/>
</dbReference>
<dbReference type="EMBL" id="VSSQ01000994">
    <property type="protein sequence ID" value="MPM03938.1"/>
    <property type="molecule type" value="Genomic_DNA"/>
</dbReference>
<evidence type="ECO:0008006" key="2">
    <source>
        <dbReference type="Google" id="ProtNLM"/>
    </source>
</evidence>
<reference evidence="1" key="1">
    <citation type="submission" date="2019-08" db="EMBL/GenBank/DDBJ databases">
        <authorList>
            <person name="Kucharzyk K."/>
            <person name="Murdoch R.W."/>
            <person name="Higgins S."/>
            <person name="Loffler F."/>
        </authorList>
    </citation>
    <scope>NUCLEOTIDE SEQUENCE</scope>
</reference>
<dbReference type="AlphaFoldDB" id="A0A644WKC7"/>
<dbReference type="PANTHER" id="PTHR37833:SF1">
    <property type="entry name" value="SIGNAL PEPTIDE PROTEIN"/>
    <property type="match status" value="1"/>
</dbReference>
<name>A0A644WKC7_9ZZZZ</name>